<dbReference type="GO" id="GO:0071897">
    <property type="term" value="P:DNA biosynthetic process"/>
    <property type="evidence" value="ECO:0007669"/>
    <property type="project" value="UniProtKB-ARBA"/>
</dbReference>
<dbReference type="CDD" id="cd01650">
    <property type="entry name" value="RT_nLTR_like"/>
    <property type="match status" value="1"/>
</dbReference>
<reference evidence="2" key="1">
    <citation type="submission" date="2015-11" db="EMBL/GenBank/DDBJ databases">
        <title>De novo transcriptome assembly of four potential Pierce s Disease insect vectors from Arizona vineyards.</title>
        <authorList>
            <person name="Tassone E.E."/>
        </authorList>
    </citation>
    <scope>NUCLEOTIDE SEQUENCE</scope>
</reference>
<feature type="domain" description="Reverse transcriptase" evidence="1">
    <location>
        <begin position="429"/>
        <end position="701"/>
    </location>
</feature>
<proteinExistence type="predicted"/>
<gene>
    <name evidence="2" type="ORF">g.30781</name>
</gene>
<sequence length="901" mass="102526">AEFSRTTFLKGGVAIYAKELLQEKIEAINVHDQCIELLCEVAVIKIKIGKITTFIIGVYRTNRNLIQGLEIIAQILQKIQAEKHRVIFMGDINIDSLVKKHDYTLMQDILKSHDMERLDLPPTRITPTSRTSIDCVCTNLPQEELDVHVINTGISDHTGQLCTLKLNSTKHQAPSTMERRHMNNRNLYKLKTCLGQQDWTEVYSSEEVNDAYNRFLHILTDVMNETCPMVKSRTMPKPSKLMLNDPTTIHLKGMLVKAQDEYNATGSEEHKRNASAIKKEYDLRLRLLRQQATKNAVAEADNKTKALWRVINSERKPKEKINLPTELDIQGTLSSDPIKMADYMNNFFVNIADDTIHNNGQTTGQAMLLPVDNPDIPVLDLYQTTRQEVSRVMDSLKPKTSSGYDGISAKLLKTCKEELIDPIVDIVNKSFLSGNFPSALKMAKVYPLFKQGSPTQASNYRPISLVPTFSKIIEKLTLTRLIDHVTTNELLTTQQHGFLKGKSTTTALICLVEFLIDQLEDGNTTTAILLDYSKAFDCLSHEHLMAKLSAIGVTGTAYNWFHSYLTGRCQMVELMHNSKGIMQQIKSEPKSITRGVPQGSVLGPVLFILFTNDFPRYLKDYCRSLMYADDTVLLLGNNNPKHLEVTSYIALNMGIQYCHRNDLVVNETKTKQLILGKHREAVGKLPDLEEVTVAKYLGVTIDESLSWTPHIDLLCNKLSVSLFVIRRIKNICDVDTAKIAYYSLFETHLRYGIEVWGATTRGNLERVLLLQKRAIRILGDLQSRETCRSKYKDLKLLTVVNLYILEVVTYSHLKSLNPIRTAAQVHDYSTRHAANYSLPTHHCTMTEKKPSYAGARMWNVLPPELKTASTQQFRHLLKNWLLDHPFYSITEFYGWRQSQEF</sequence>
<dbReference type="InterPro" id="IPR036691">
    <property type="entry name" value="Endo/exonu/phosph_ase_sf"/>
</dbReference>
<dbReference type="AlphaFoldDB" id="A0A1B6K9R6"/>
<dbReference type="PROSITE" id="PS50878">
    <property type="entry name" value="RT_POL"/>
    <property type="match status" value="1"/>
</dbReference>
<organism evidence="2">
    <name type="scientific">Graphocephala atropunctata</name>
    <dbReference type="NCBI Taxonomy" id="36148"/>
    <lineage>
        <taxon>Eukaryota</taxon>
        <taxon>Metazoa</taxon>
        <taxon>Ecdysozoa</taxon>
        <taxon>Arthropoda</taxon>
        <taxon>Hexapoda</taxon>
        <taxon>Insecta</taxon>
        <taxon>Pterygota</taxon>
        <taxon>Neoptera</taxon>
        <taxon>Paraneoptera</taxon>
        <taxon>Hemiptera</taxon>
        <taxon>Auchenorrhyncha</taxon>
        <taxon>Membracoidea</taxon>
        <taxon>Cicadellidae</taxon>
        <taxon>Cicadellinae</taxon>
        <taxon>Cicadellini</taxon>
        <taxon>Graphocephala</taxon>
    </lineage>
</organism>
<feature type="non-terminal residue" evidence="2">
    <location>
        <position position="1"/>
    </location>
</feature>
<evidence type="ECO:0000313" key="2">
    <source>
        <dbReference type="EMBL" id="JAT08199.1"/>
    </source>
</evidence>
<name>A0A1B6K9R6_9HEMI</name>
<dbReference type="PANTHER" id="PTHR33332">
    <property type="entry name" value="REVERSE TRANSCRIPTASE DOMAIN-CONTAINING PROTEIN"/>
    <property type="match status" value="1"/>
</dbReference>
<dbReference type="InterPro" id="IPR043502">
    <property type="entry name" value="DNA/RNA_pol_sf"/>
</dbReference>
<protein>
    <recommendedName>
        <fullName evidence="1">Reverse transcriptase domain-containing protein</fullName>
    </recommendedName>
</protein>
<evidence type="ECO:0000259" key="1">
    <source>
        <dbReference type="PROSITE" id="PS50878"/>
    </source>
</evidence>
<dbReference type="Pfam" id="PF00078">
    <property type="entry name" value="RVT_1"/>
    <property type="match status" value="1"/>
</dbReference>
<dbReference type="SUPFAM" id="SSF56672">
    <property type="entry name" value="DNA/RNA polymerases"/>
    <property type="match status" value="1"/>
</dbReference>
<dbReference type="SUPFAM" id="SSF56219">
    <property type="entry name" value="DNase I-like"/>
    <property type="match status" value="1"/>
</dbReference>
<dbReference type="Gene3D" id="3.60.10.10">
    <property type="entry name" value="Endonuclease/exonuclease/phosphatase"/>
    <property type="match status" value="1"/>
</dbReference>
<accession>A0A1B6K9R6</accession>
<dbReference type="InterPro" id="IPR000477">
    <property type="entry name" value="RT_dom"/>
</dbReference>
<dbReference type="EMBL" id="GEBQ01031778">
    <property type="protein sequence ID" value="JAT08199.1"/>
    <property type="molecule type" value="Transcribed_RNA"/>
</dbReference>